<dbReference type="GO" id="GO:0005694">
    <property type="term" value="C:chromosome"/>
    <property type="evidence" value="ECO:0007669"/>
    <property type="project" value="UniProtKB-ARBA"/>
</dbReference>
<reference evidence="3 4" key="1">
    <citation type="journal article" date="2023" name="Elife">
        <title>Identification of key yeast species and microbe-microbe interactions impacting larval growth of Drosophila in the wild.</title>
        <authorList>
            <person name="Mure A."/>
            <person name="Sugiura Y."/>
            <person name="Maeda R."/>
            <person name="Honda K."/>
            <person name="Sakurai N."/>
            <person name="Takahashi Y."/>
            <person name="Watada M."/>
            <person name="Katoh T."/>
            <person name="Gotoh A."/>
            <person name="Gotoh Y."/>
            <person name="Taniguchi I."/>
            <person name="Nakamura K."/>
            <person name="Hayashi T."/>
            <person name="Katayama T."/>
            <person name="Uemura T."/>
            <person name="Hattori Y."/>
        </authorList>
    </citation>
    <scope>NUCLEOTIDE SEQUENCE [LARGE SCALE GENOMIC DNA]</scope>
    <source>
        <strain evidence="3 4">KH-74</strain>
    </source>
</reference>
<feature type="compositionally biased region" description="Basic and acidic residues" evidence="1">
    <location>
        <begin position="420"/>
        <end position="432"/>
    </location>
</feature>
<feature type="compositionally biased region" description="Polar residues" evidence="1">
    <location>
        <begin position="397"/>
        <end position="418"/>
    </location>
</feature>
<feature type="compositionally biased region" description="Basic and acidic residues" evidence="1">
    <location>
        <begin position="364"/>
        <end position="385"/>
    </location>
</feature>
<gene>
    <name evidence="3" type="ORF">DAKH74_031770</name>
</gene>
<dbReference type="InterPro" id="IPR027417">
    <property type="entry name" value="P-loop_NTPase"/>
</dbReference>
<dbReference type="AlphaFoldDB" id="A0AAV5S0H2"/>
<dbReference type="Gene3D" id="3.40.50.300">
    <property type="entry name" value="P-loop containing nucleotide triphosphate hydrolases"/>
    <property type="match status" value="1"/>
</dbReference>
<dbReference type="GO" id="GO:0003682">
    <property type="term" value="F:chromatin binding"/>
    <property type="evidence" value="ECO:0007669"/>
    <property type="project" value="InterPro"/>
</dbReference>
<feature type="compositionally biased region" description="Basic and acidic residues" evidence="1">
    <location>
        <begin position="289"/>
        <end position="307"/>
    </location>
</feature>
<feature type="compositionally biased region" description="Basic and acidic residues" evidence="1">
    <location>
        <begin position="199"/>
        <end position="208"/>
    </location>
</feature>
<dbReference type="SMART" id="SM00439">
    <property type="entry name" value="BAH"/>
    <property type="match status" value="1"/>
</dbReference>
<evidence type="ECO:0000313" key="4">
    <source>
        <dbReference type="Proteomes" id="UP001377567"/>
    </source>
</evidence>
<feature type="domain" description="BAH" evidence="2">
    <location>
        <begin position="49"/>
        <end position="187"/>
    </location>
</feature>
<evidence type="ECO:0000313" key="3">
    <source>
        <dbReference type="EMBL" id="GMM56561.1"/>
    </source>
</evidence>
<dbReference type="SUPFAM" id="SSF82061">
    <property type="entry name" value="BAH domain"/>
    <property type="match status" value="1"/>
</dbReference>
<feature type="region of interest" description="Disordered" evidence="1">
    <location>
        <begin position="199"/>
        <end position="445"/>
    </location>
</feature>
<evidence type="ECO:0000259" key="2">
    <source>
        <dbReference type="PROSITE" id="PS51038"/>
    </source>
</evidence>
<comment type="caution">
    <text evidence="3">The sequence shown here is derived from an EMBL/GenBank/DDBJ whole genome shotgun (WGS) entry which is preliminary data.</text>
</comment>
<feature type="compositionally biased region" description="Basic and acidic residues" evidence="1">
    <location>
        <begin position="252"/>
        <end position="261"/>
    </location>
</feature>
<feature type="region of interest" description="Disordered" evidence="1">
    <location>
        <begin position="471"/>
        <end position="491"/>
    </location>
</feature>
<dbReference type="Proteomes" id="UP001377567">
    <property type="component" value="Unassembled WGS sequence"/>
</dbReference>
<dbReference type="Pfam" id="PF01426">
    <property type="entry name" value="BAH"/>
    <property type="match status" value="1"/>
</dbReference>
<feature type="compositionally biased region" description="Acidic residues" evidence="1">
    <location>
        <begin position="326"/>
        <end position="340"/>
    </location>
</feature>
<feature type="compositionally biased region" description="Polar residues" evidence="1">
    <location>
        <begin position="266"/>
        <end position="286"/>
    </location>
</feature>
<protein>
    <submittedName>
        <fullName evidence="3">Chromatin-silencing protein</fullName>
    </submittedName>
</protein>
<dbReference type="EMBL" id="BTGD01000008">
    <property type="protein sequence ID" value="GMM56561.1"/>
    <property type="molecule type" value="Genomic_DNA"/>
</dbReference>
<evidence type="ECO:0000256" key="1">
    <source>
        <dbReference type="SAM" id="MobiDB-lite"/>
    </source>
</evidence>
<sequence>MATSAKDLEGWQIVNVDEDGNIIAEGRSRRSRHSSPIYNTLIQRIEDGLSMGRGDNIIAYDLITKTFSVYLIHEIRTNTLNHLVEIWCFQYLRPFELKPERYYKEFNPSVLEEGLSPLQLNNRLQEEIDPNELYLTAELVEIKLKDFIDLAEMVPKSKFDSGKAVKEKDFVVRYICEPDGTNFVKIDIQKEMKYIKDMPSKQSDDHLKRLSTMNIPKPRQRTVTKTESHHKKGNMAHLQSVVVDSSEDDSDREATPSKSKDYGATVQEQQTVSSGDKSAVNGLSKSKPNRTELEISEKDKAEMEKQKNALQTLFDDESQRGTQEQNDVDYEMQDDDDYGDQDIPVTTGREGSASLFVNDASLDQIDRSSENLGRRDQKSDEEPLAKKRKTDSEDGQDSNATTTDTQFTETKSNDQSEVPKTPDIKEKTKTEIPKTNTATKQPAEKSLKASTFNMIKNNYNKTLAMLSNLQKSGDAASESPKDATSSTSQKDVDVLNALKNSTPSAPTEGATKTIMHRIIEMPGSMTLEQKLKTVAEETETTSEMHKAFSELYYSLYGNIMNSTSEAYVFYGPSQLGLEYLIHTVIDELQQSSPADGVELFDCIQVSPDDRCSATNLATQIWKGLTGEQLDGKEALASFLRFAKTTDKNEKKYHVILVSDLERILGGDHGRKIVAMFEKLMKYPNSKMSIIGISSKYNNMLHHIPSSEDKKKWRIVPVFSYPRKGLSAYTERHFQRSFENAFFIHQNQTTKAWSAKNLIVTMTTQQELDNMTEATQKQGYKTLHTVVEPDKMHLIVEYILSKVQHYDDIAMKCSRIIYNAKCAFMKKLSSNQVTPSDQPVISLEFVKEVMDSGNDQNMVETVVKLPAISHLILLTFIHKWTAIALDDENTISLDDFKEMMLDTMQFQIKSGLMKKIINVLCGETKQEKEKDCVEIMDVINWRLAINKLTATGLISTSSVDGTADKGYSIKLCCNPLDLKEALNHVEAFQLP</sequence>
<dbReference type="InterPro" id="IPR043151">
    <property type="entry name" value="BAH_sf"/>
</dbReference>
<dbReference type="InterPro" id="IPR001025">
    <property type="entry name" value="BAH_dom"/>
</dbReference>
<accession>A0AAV5S0H2</accession>
<dbReference type="CDD" id="cd04720">
    <property type="entry name" value="BAH_Orc1p_Yeast"/>
    <property type="match status" value="1"/>
</dbReference>
<proteinExistence type="predicted"/>
<name>A0AAV5S0H2_MAUHU</name>
<organism evidence="3 4">
    <name type="scientific">Maudiozyma humilis</name>
    <name type="common">Sour dough yeast</name>
    <name type="synonym">Kazachstania humilis</name>
    <dbReference type="NCBI Taxonomy" id="51915"/>
    <lineage>
        <taxon>Eukaryota</taxon>
        <taxon>Fungi</taxon>
        <taxon>Dikarya</taxon>
        <taxon>Ascomycota</taxon>
        <taxon>Saccharomycotina</taxon>
        <taxon>Saccharomycetes</taxon>
        <taxon>Saccharomycetales</taxon>
        <taxon>Saccharomycetaceae</taxon>
        <taxon>Maudiozyma</taxon>
    </lineage>
</organism>
<dbReference type="PROSITE" id="PS51038">
    <property type="entry name" value="BAH"/>
    <property type="match status" value="1"/>
</dbReference>
<dbReference type="Gene3D" id="2.30.30.490">
    <property type="match status" value="1"/>
</dbReference>
<feature type="compositionally biased region" description="Basic residues" evidence="1">
    <location>
        <begin position="218"/>
        <end position="234"/>
    </location>
</feature>
<keyword evidence="4" id="KW-1185">Reference proteome</keyword>